<evidence type="ECO:0000313" key="1">
    <source>
        <dbReference type="EMBL" id="JAH63505.1"/>
    </source>
</evidence>
<reference evidence="1" key="1">
    <citation type="submission" date="2014-11" db="EMBL/GenBank/DDBJ databases">
        <authorList>
            <person name="Amaro Gonzalez C."/>
        </authorList>
    </citation>
    <scope>NUCLEOTIDE SEQUENCE</scope>
</reference>
<organism evidence="1">
    <name type="scientific">Anguilla anguilla</name>
    <name type="common">European freshwater eel</name>
    <name type="synonym">Muraena anguilla</name>
    <dbReference type="NCBI Taxonomy" id="7936"/>
    <lineage>
        <taxon>Eukaryota</taxon>
        <taxon>Metazoa</taxon>
        <taxon>Chordata</taxon>
        <taxon>Craniata</taxon>
        <taxon>Vertebrata</taxon>
        <taxon>Euteleostomi</taxon>
        <taxon>Actinopterygii</taxon>
        <taxon>Neopterygii</taxon>
        <taxon>Teleostei</taxon>
        <taxon>Anguilliformes</taxon>
        <taxon>Anguillidae</taxon>
        <taxon>Anguilla</taxon>
    </lineage>
</organism>
<sequence>MWTDKRETVAERRTQ</sequence>
<accession>A0A0E9UE62</accession>
<name>A0A0E9UE62_ANGAN</name>
<dbReference type="EMBL" id="GBXM01045072">
    <property type="protein sequence ID" value="JAH63505.1"/>
    <property type="molecule type" value="Transcribed_RNA"/>
</dbReference>
<proteinExistence type="predicted"/>
<reference evidence="1" key="2">
    <citation type="journal article" date="2015" name="Fish Shellfish Immunol.">
        <title>Early steps in the European eel (Anguilla anguilla)-Vibrio vulnificus interaction in the gills: Role of the RtxA13 toxin.</title>
        <authorList>
            <person name="Callol A."/>
            <person name="Pajuelo D."/>
            <person name="Ebbesson L."/>
            <person name="Teles M."/>
            <person name="MacKenzie S."/>
            <person name="Amaro C."/>
        </authorList>
    </citation>
    <scope>NUCLEOTIDE SEQUENCE</scope>
</reference>
<protein>
    <submittedName>
        <fullName evidence="1">Uncharacterized protein</fullName>
    </submittedName>
</protein>